<keyword evidence="2" id="KW-1185">Reference proteome</keyword>
<sequence>IGKSNGSICCRLCKEEEERPCHLIYDSVRVVKERNQISEESKSRRTPIEINI</sequence>
<name>A0A7T8HJL1_CALRO</name>
<reference evidence="2" key="1">
    <citation type="submission" date="2021-01" db="EMBL/GenBank/DDBJ databases">
        <title>Caligus Genome Assembly.</title>
        <authorList>
            <person name="Gallardo-Escarate C."/>
        </authorList>
    </citation>
    <scope>NUCLEOTIDE SEQUENCE [LARGE SCALE GENOMIC DNA]</scope>
</reference>
<evidence type="ECO:0000313" key="1">
    <source>
        <dbReference type="EMBL" id="QQP51228.1"/>
    </source>
</evidence>
<dbReference type="EMBL" id="CP045897">
    <property type="protein sequence ID" value="QQP51228.1"/>
    <property type="molecule type" value="Genomic_DNA"/>
</dbReference>
<organism evidence="1 2">
    <name type="scientific">Caligus rogercresseyi</name>
    <name type="common">Sea louse</name>
    <dbReference type="NCBI Taxonomy" id="217165"/>
    <lineage>
        <taxon>Eukaryota</taxon>
        <taxon>Metazoa</taxon>
        <taxon>Ecdysozoa</taxon>
        <taxon>Arthropoda</taxon>
        <taxon>Crustacea</taxon>
        <taxon>Multicrustacea</taxon>
        <taxon>Hexanauplia</taxon>
        <taxon>Copepoda</taxon>
        <taxon>Siphonostomatoida</taxon>
        <taxon>Caligidae</taxon>
        <taxon>Caligus</taxon>
    </lineage>
</organism>
<dbReference type="AlphaFoldDB" id="A0A7T8HJL1"/>
<proteinExistence type="predicted"/>
<gene>
    <name evidence="1" type="ORF">FKW44_012513</name>
</gene>
<feature type="non-terminal residue" evidence="1">
    <location>
        <position position="1"/>
    </location>
</feature>
<evidence type="ECO:0000313" key="2">
    <source>
        <dbReference type="Proteomes" id="UP000595437"/>
    </source>
</evidence>
<protein>
    <submittedName>
        <fullName evidence="1">Uncharacterized protein</fullName>
    </submittedName>
</protein>
<accession>A0A7T8HJL1</accession>
<dbReference type="Proteomes" id="UP000595437">
    <property type="component" value="Chromosome 8"/>
</dbReference>